<dbReference type="GO" id="GO:0022857">
    <property type="term" value="F:transmembrane transporter activity"/>
    <property type="evidence" value="ECO:0007669"/>
    <property type="project" value="InterPro"/>
</dbReference>
<evidence type="ECO:0000256" key="2">
    <source>
        <dbReference type="ARBA" id="ARBA00022475"/>
    </source>
</evidence>
<comment type="subcellular location">
    <subcellularLocation>
        <location evidence="1">Cell membrane</location>
        <topology evidence="1">Multi-pass membrane protein</topology>
    </subcellularLocation>
</comment>
<protein>
    <submittedName>
        <fullName evidence="8">Major facilitator superfamily MFS_1</fullName>
    </submittedName>
</protein>
<dbReference type="PANTHER" id="PTHR43124">
    <property type="entry name" value="PURINE EFFLUX PUMP PBUE"/>
    <property type="match status" value="1"/>
</dbReference>
<dbReference type="Pfam" id="PF07690">
    <property type="entry name" value="MFS_1"/>
    <property type="match status" value="1"/>
</dbReference>
<dbReference type="SUPFAM" id="SSF103473">
    <property type="entry name" value="MFS general substrate transporter"/>
    <property type="match status" value="1"/>
</dbReference>
<evidence type="ECO:0000256" key="5">
    <source>
        <dbReference type="ARBA" id="ARBA00023136"/>
    </source>
</evidence>
<dbReference type="Proteomes" id="UP000002222">
    <property type="component" value="Chromosome"/>
</dbReference>
<feature type="transmembrane region" description="Helical" evidence="6">
    <location>
        <begin position="282"/>
        <end position="302"/>
    </location>
</feature>
<feature type="transmembrane region" description="Helical" evidence="6">
    <location>
        <begin position="345"/>
        <end position="370"/>
    </location>
</feature>
<feature type="transmembrane region" description="Helical" evidence="6">
    <location>
        <begin position="20"/>
        <end position="42"/>
    </location>
</feature>
<dbReference type="AlphaFoldDB" id="D1B263"/>
<keyword evidence="2" id="KW-1003">Cell membrane</keyword>
<proteinExistence type="predicted"/>
<dbReference type="PANTHER" id="PTHR43124:SF5">
    <property type="entry name" value="PURINE RIBONUCLEOSIDE EFFLUX PUMP NEPI"/>
    <property type="match status" value="1"/>
</dbReference>
<dbReference type="KEGG" id="sdl:Sdel_1160"/>
<dbReference type="STRING" id="525898.Sdel_1160"/>
<name>D1B263_SULD5</name>
<evidence type="ECO:0000256" key="4">
    <source>
        <dbReference type="ARBA" id="ARBA00022989"/>
    </source>
</evidence>
<keyword evidence="9" id="KW-1185">Reference proteome</keyword>
<feature type="transmembrane region" description="Helical" evidence="6">
    <location>
        <begin position="254"/>
        <end position="275"/>
    </location>
</feature>
<dbReference type="InterPro" id="IPR020846">
    <property type="entry name" value="MFS_dom"/>
</dbReference>
<evidence type="ECO:0000256" key="6">
    <source>
        <dbReference type="SAM" id="Phobius"/>
    </source>
</evidence>
<evidence type="ECO:0000259" key="7">
    <source>
        <dbReference type="PROSITE" id="PS50850"/>
    </source>
</evidence>
<feature type="transmembrane region" description="Helical" evidence="6">
    <location>
        <begin position="54"/>
        <end position="73"/>
    </location>
</feature>
<evidence type="ECO:0000313" key="8">
    <source>
        <dbReference type="EMBL" id="ACZ12183.1"/>
    </source>
</evidence>
<dbReference type="InterPro" id="IPR050189">
    <property type="entry name" value="MFS_Efflux_Transporters"/>
</dbReference>
<reference evidence="9" key="1">
    <citation type="submission" date="2009-11" db="EMBL/GenBank/DDBJ databases">
        <title>The complete genome of Sulfurospirillum deleyianum DSM 6946.</title>
        <authorList>
            <consortium name="US DOE Joint Genome Institute (JGI-PGF)"/>
            <person name="Lucas S."/>
            <person name="Copeland A."/>
            <person name="Lapidus A."/>
            <person name="Glavina del Rio T."/>
            <person name="Dalin E."/>
            <person name="Tice H."/>
            <person name="Bruce D."/>
            <person name="Goodwin L."/>
            <person name="Pitluck S."/>
            <person name="Kyrpides N."/>
            <person name="Mavromatis K."/>
            <person name="Ivanova N."/>
            <person name="Ovchinnikova G."/>
            <person name="Munk A.C."/>
            <person name="Lu M."/>
            <person name="Brettin T."/>
            <person name="Detter J.C."/>
            <person name="Han C."/>
            <person name="Tapia R."/>
            <person name="Larimer F."/>
            <person name="Land M."/>
            <person name="Hauser L."/>
            <person name="Markowitz V."/>
            <person name="Cheng J.F."/>
            <person name="Hugenholtz P."/>
            <person name="Woyke T."/>
            <person name="Wu D."/>
            <person name="Aumann P."/>
            <person name="Schneider S."/>
            <person name="Lang E."/>
            <person name="Spring S."/>
            <person name="Klenk H.P."/>
            <person name="Eisen J.A."/>
        </authorList>
    </citation>
    <scope>NUCLEOTIDE SEQUENCE [LARGE SCALE GENOMIC DNA]</scope>
    <source>
        <strain evidence="9">ATCC 51133 / DSM 6946 / 5175</strain>
    </source>
</reference>
<feature type="domain" description="Major facilitator superfamily (MFS) profile" evidence="7">
    <location>
        <begin position="1"/>
        <end position="397"/>
    </location>
</feature>
<feature type="transmembrane region" description="Helical" evidence="6">
    <location>
        <begin position="85"/>
        <end position="104"/>
    </location>
</feature>
<dbReference type="InterPro" id="IPR036259">
    <property type="entry name" value="MFS_trans_sf"/>
</dbReference>
<feature type="transmembrane region" description="Helical" evidence="6">
    <location>
        <begin position="168"/>
        <end position="188"/>
    </location>
</feature>
<feature type="transmembrane region" description="Helical" evidence="6">
    <location>
        <begin position="110"/>
        <end position="131"/>
    </location>
</feature>
<dbReference type="HOGENOM" id="CLU_001265_61_1_7"/>
<feature type="transmembrane region" description="Helical" evidence="6">
    <location>
        <begin position="376"/>
        <end position="395"/>
    </location>
</feature>
<gene>
    <name evidence="8" type="ordered locus">Sdel_1160</name>
</gene>
<dbReference type="InterPro" id="IPR011701">
    <property type="entry name" value="MFS"/>
</dbReference>
<feature type="transmembrane region" description="Helical" evidence="6">
    <location>
        <begin position="308"/>
        <end position="333"/>
    </location>
</feature>
<dbReference type="CDD" id="cd17324">
    <property type="entry name" value="MFS_NepI_like"/>
    <property type="match status" value="1"/>
</dbReference>
<dbReference type="GO" id="GO:0005886">
    <property type="term" value="C:plasma membrane"/>
    <property type="evidence" value="ECO:0007669"/>
    <property type="project" value="UniProtKB-SubCell"/>
</dbReference>
<reference evidence="8 9" key="2">
    <citation type="journal article" date="2010" name="Stand. Genomic Sci.">
        <title>Complete genome sequence of Sulfurospirillum deleyianum type strain (5175).</title>
        <authorList>
            <person name="Sikorski J."/>
            <person name="Lapidus A."/>
            <person name="Copeland A."/>
            <person name="Glavina Del Rio T."/>
            <person name="Nolan M."/>
            <person name="Lucas S."/>
            <person name="Chen F."/>
            <person name="Tice H."/>
            <person name="Cheng J.F."/>
            <person name="Saunders E."/>
            <person name="Bruce D."/>
            <person name="Goodwin L."/>
            <person name="Pitluck S."/>
            <person name="Ovchinnikova G."/>
            <person name="Pati A."/>
            <person name="Ivanova N."/>
            <person name="Mavromatis K."/>
            <person name="Chen A."/>
            <person name="Palaniappan K."/>
            <person name="Chain P."/>
            <person name="Land M."/>
            <person name="Hauser L."/>
            <person name="Chang Y.J."/>
            <person name="Jeffries C.D."/>
            <person name="Brettin T."/>
            <person name="Detter J.C."/>
            <person name="Han C."/>
            <person name="Rohde M."/>
            <person name="Lang E."/>
            <person name="Spring S."/>
            <person name="Goker M."/>
            <person name="Bristow J."/>
            <person name="Eisen J.A."/>
            <person name="Markowitz V."/>
            <person name="Hugenholtz P."/>
            <person name="Kyrpides N.C."/>
            <person name="Klenk H.P."/>
        </authorList>
    </citation>
    <scope>NUCLEOTIDE SEQUENCE [LARGE SCALE GENOMIC DNA]</scope>
    <source>
        <strain evidence="9">ATCC 51133 / DSM 6946 / 5175</strain>
    </source>
</reference>
<dbReference type="Gene3D" id="1.20.1250.20">
    <property type="entry name" value="MFS general substrate transporter like domains"/>
    <property type="match status" value="1"/>
</dbReference>
<keyword evidence="3 6" id="KW-0812">Transmembrane</keyword>
<sequence>MKHTRTHVHKNDATPLWSAVWAMSLCAMVLVASEFMPVSLLTPIATDLHMSEGFTGQSIAISGLFALITSLWLTSWIGHANRRKVLLFFTFLMGISGIVVSFAPNATVLMVGRALLGACIGGFWSMSAAVVMRLVPEKAIPKALALLNGGNALSTTIAAPLGSFLGGIIGWRGAFFTIVPLAAIAFIWQWRSLPSLPATRREDGKKTSVRHVLKLLKRTDVSLGMLGAMFLFMGQFALFTYLRPFLESVLGINVEVLSFILLAMGLCGLLGTFAIGHALKTLLYSLLIGTPFLMMVIALALTYMGSSFFWVVVLLSLWGFLGTSIPVAWWTWLAQTLPHEAEVGGGLMVAIVQLAITLGASIGGIFFDAFGYQSTFLFASLCFASSVFVALIIAFQHSLHVKS</sequence>
<keyword evidence="4 6" id="KW-1133">Transmembrane helix</keyword>
<accession>D1B263</accession>
<feature type="transmembrane region" description="Helical" evidence="6">
    <location>
        <begin position="223"/>
        <end position="242"/>
    </location>
</feature>
<dbReference type="eggNOG" id="COG2814">
    <property type="taxonomic scope" value="Bacteria"/>
</dbReference>
<dbReference type="PROSITE" id="PS50850">
    <property type="entry name" value="MFS"/>
    <property type="match status" value="1"/>
</dbReference>
<evidence type="ECO:0000256" key="3">
    <source>
        <dbReference type="ARBA" id="ARBA00022692"/>
    </source>
</evidence>
<dbReference type="EMBL" id="CP001816">
    <property type="protein sequence ID" value="ACZ12183.1"/>
    <property type="molecule type" value="Genomic_DNA"/>
</dbReference>
<organism evidence="8 9">
    <name type="scientific">Sulfurospirillum deleyianum (strain ATCC 51133 / DSM 6946 / 5175)</name>
    <dbReference type="NCBI Taxonomy" id="525898"/>
    <lineage>
        <taxon>Bacteria</taxon>
        <taxon>Pseudomonadati</taxon>
        <taxon>Campylobacterota</taxon>
        <taxon>Epsilonproteobacteria</taxon>
        <taxon>Campylobacterales</taxon>
        <taxon>Sulfurospirillaceae</taxon>
        <taxon>Sulfurospirillum</taxon>
    </lineage>
</organism>
<dbReference type="RefSeq" id="WP_012856940.1">
    <property type="nucleotide sequence ID" value="NC_013512.1"/>
</dbReference>
<evidence type="ECO:0000313" key="9">
    <source>
        <dbReference type="Proteomes" id="UP000002222"/>
    </source>
</evidence>
<evidence type="ECO:0000256" key="1">
    <source>
        <dbReference type="ARBA" id="ARBA00004651"/>
    </source>
</evidence>
<keyword evidence="5 6" id="KW-0472">Membrane</keyword>